<reference evidence="2" key="1">
    <citation type="submission" date="2020-03" db="EMBL/GenBank/DDBJ databases">
        <authorList>
            <person name="Weist P."/>
        </authorList>
    </citation>
    <scope>NUCLEOTIDE SEQUENCE</scope>
</reference>
<keyword evidence="3" id="KW-1185">Reference proteome</keyword>
<evidence type="ECO:0000256" key="1">
    <source>
        <dbReference type="SAM" id="MobiDB-lite"/>
    </source>
</evidence>
<accession>A0A9N7TWC5</accession>
<dbReference type="Proteomes" id="UP001153269">
    <property type="component" value="Unassembled WGS sequence"/>
</dbReference>
<feature type="compositionally biased region" description="Basic and acidic residues" evidence="1">
    <location>
        <begin position="1"/>
        <end position="27"/>
    </location>
</feature>
<gene>
    <name evidence="2" type="ORF">PLEPLA_LOCUS8241</name>
</gene>
<dbReference type="EMBL" id="CADEAL010000447">
    <property type="protein sequence ID" value="CAB1420366.1"/>
    <property type="molecule type" value="Genomic_DNA"/>
</dbReference>
<sequence length="99" mass="11183">MGGMDVDRERDKGARGHVRQQELRGPSHYDCAPSFMPPGLDHNLKAPGQTKGPGKPGRTASTIEPNEKRHRRHSETENFHVTWGAARHPPRIFECLKHQ</sequence>
<feature type="region of interest" description="Disordered" evidence="1">
    <location>
        <begin position="1"/>
        <end position="77"/>
    </location>
</feature>
<evidence type="ECO:0000313" key="2">
    <source>
        <dbReference type="EMBL" id="CAB1420366.1"/>
    </source>
</evidence>
<protein>
    <submittedName>
        <fullName evidence="2">Uncharacterized protein</fullName>
    </submittedName>
</protein>
<organism evidence="2 3">
    <name type="scientific">Pleuronectes platessa</name>
    <name type="common">European plaice</name>
    <dbReference type="NCBI Taxonomy" id="8262"/>
    <lineage>
        <taxon>Eukaryota</taxon>
        <taxon>Metazoa</taxon>
        <taxon>Chordata</taxon>
        <taxon>Craniata</taxon>
        <taxon>Vertebrata</taxon>
        <taxon>Euteleostomi</taxon>
        <taxon>Actinopterygii</taxon>
        <taxon>Neopterygii</taxon>
        <taxon>Teleostei</taxon>
        <taxon>Neoteleostei</taxon>
        <taxon>Acanthomorphata</taxon>
        <taxon>Carangaria</taxon>
        <taxon>Pleuronectiformes</taxon>
        <taxon>Pleuronectoidei</taxon>
        <taxon>Pleuronectidae</taxon>
        <taxon>Pleuronectes</taxon>
    </lineage>
</organism>
<dbReference type="AlphaFoldDB" id="A0A9N7TWC5"/>
<name>A0A9N7TWC5_PLEPL</name>
<evidence type="ECO:0000313" key="3">
    <source>
        <dbReference type="Proteomes" id="UP001153269"/>
    </source>
</evidence>
<proteinExistence type="predicted"/>
<comment type="caution">
    <text evidence="2">The sequence shown here is derived from an EMBL/GenBank/DDBJ whole genome shotgun (WGS) entry which is preliminary data.</text>
</comment>